<organism evidence="2">
    <name type="scientific">Arundo donax</name>
    <name type="common">Giant reed</name>
    <name type="synonym">Donax arundinaceus</name>
    <dbReference type="NCBI Taxonomy" id="35708"/>
    <lineage>
        <taxon>Eukaryota</taxon>
        <taxon>Viridiplantae</taxon>
        <taxon>Streptophyta</taxon>
        <taxon>Embryophyta</taxon>
        <taxon>Tracheophyta</taxon>
        <taxon>Spermatophyta</taxon>
        <taxon>Magnoliopsida</taxon>
        <taxon>Liliopsida</taxon>
        <taxon>Poales</taxon>
        <taxon>Poaceae</taxon>
        <taxon>PACMAD clade</taxon>
        <taxon>Arundinoideae</taxon>
        <taxon>Arundineae</taxon>
        <taxon>Arundo</taxon>
    </lineage>
</organism>
<feature type="compositionally biased region" description="Basic and acidic residues" evidence="1">
    <location>
        <begin position="157"/>
        <end position="166"/>
    </location>
</feature>
<evidence type="ECO:0000256" key="1">
    <source>
        <dbReference type="SAM" id="MobiDB-lite"/>
    </source>
</evidence>
<proteinExistence type="predicted"/>
<reference evidence="2" key="2">
    <citation type="journal article" date="2015" name="Data Brief">
        <title>Shoot transcriptome of the giant reed, Arundo donax.</title>
        <authorList>
            <person name="Barrero R.A."/>
            <person name="Guerrero F.D."/>
            <person name="Moolhuijzen P."/>
            <person name="Goolsby J.A."/>
            <person name="Tidwell J."/>
            <person name="Bellgard S.E."/>
            <person name="Bellgard M.I."/>
        </authorList>
    </citation>
    <scope>NUCLEOTIDE SEQUENCE</scope>
    <source>
        <tissue evidence="2">Shoot tissue taken approximately 20 cm above the soil surface</tissue>
    </source>
</reference>
<sequence length="166" mass="17482">MSMAIADPFGRPRASSAFATRQTFFLNSSRVTMLRGSESFPSSLHTIAASSGLLPGLVLRQFAAAFSTAPGSHSPPGYAPLSLKMQDGSTLNSIPISSKTIFQYASGFSLENWWRSGKLVIGSLYASPMSSLPRASRTRPTLVKVASSGSGVQAGGVRDENPAKQP</sequence>
<protein>
    <submittedName>
        <fullName evidence="2">Uncharacterized protein</fullName>
    </submittedName>
</protein>
<evidence type="ECO:0000313" key="2">
    <source>
        <dbReference type="EMBL" id="JAD74585.1"/>
    </source>
</evidence>
<dbReference type="EMBL" id="GBRH01223310">
    <property type="protein sequence ID" value="JAD74585.1"/>
    <property type="molecule type" value="Transcribed_RNA"/>
</dbReference>
<feature type="region of interest" description="Disordered" evidence="1">
    <location>
        <begin position="130"/>
        <end position="166"/>
    </location>
</feature>
<accession>A0A0A9CMI1</accession>
<name>A0A0A9CMI1_ARUDO</name>
<reference evidence="2" key="1">
    <citation type="submission" date="2014-09" db="EMBL/GenBank/DDBJ databases">
        <authorList>
            <person name="Magalhaes I.L.F."/>
            <person name="Oliveira U."/>
            <person name="Santos F.R."/>
            <person name="Vidigal T.H.D.A."/>
            <person name="Brescovit A.D."/>
            <person name="Santos A.J."/>
        </authorList>
    </citation>
    <scope>NUCLEOTIDE SEQUENCE</scope>
    <source>
        <tissue evidence="2">Shoot tissue taken approximately 20 cm above the soil surface</tissue>
    </source>
</reference>
<dbReference type="AlphaFoldDB" id="A0A0A9CMI1"/>